<dbReference type="InterPro" id="IPR020449">
    <property type="entry name" value="Tscrpt_reg_AraC-type_HTH"/>
</dbReference>
<dbReference type="AlphaFoldDB" id="E2Q5Y0"/>
<dbReference type="PRINTS" id="PR00032">
    <property type="entry name" value="HTHARAC"/>
</dbReference>
<organism evidence="6 7">
    <name type="scientific">Streptomyces clavuligerus</name>
    <dbReference type="NCBI Taxonomy" id="1901"/>
    <lineage>
        <taxon>Bacteria</taxon>
        <taxon>Bacillati</taxon>
        <taxon>Actinomycetota</taxon>
        <taxon>Actinomycetes</taxon>
        <taxon>Kitasatosporales</taxon>
        <taxon>Streptomycetaceae</taxon>
        <taxon>Streptomyces</taxon>
    </lineage>
</organism>
<gene>
    <name evidence="6" type="ORF">SCLAV_0064</name>
</gene>
<dbReference type="KEGG" id="sclf:BB341_27420"/>
<reference evidence="6 7" key="1">
    <citation type="journal article" date="2010" name="Genome Biol. Evol.">
        <title>The sequence of a 1.8-mb bacterial linear plasmid reveals a rich evolutionary reservoir of secondary metabolic pathways.</title>
        <authorList>
            <person name="Medema M.H."/>
            <person name="Trefzer A."/>
            <person name="Kovalchuk A."/>
            <person name="van den Berg M."/>
            <person name="Mueller U."/>
            <person name="Heijne W."/>
            <person name="Wu L."/>
            <person name="Alam M.T."/>
            <person name="Ronning C.M."/>
            <person name="Nierman W.C."/>
            <person name="Bovenberg R.A.L."/>
            <person name="Breitling R."/>
            <person name="Takano E."/>
        </authorList>
    </citation>
    <scope>NUCLEOTIDE SEQUENCE [LARGE SCALE GENOMIC DNA]</scope>
    <source>
        <strain evidence="7">ATCC 27064 / DSM 738 / JCM 4710 / NBRC 13307 / NCIMB 12785 / NRRL 3585 / VKM Ac-602</strain>
    </source>
</reference>
<keyword evidence="2" id="KW-0238">DNA-binding</keyword>
<dbReference type="EMBL" id="CM000913">
    <property type="protein sequence ID" value="EFG05140.1"/>
    <property type="molecule type" value="Genomic_DNA"/>
</dbReference>
<protein>
    <submittedName>
        <fullName evidence="6">Transcriptional regulator, AraC family</fullName>
    </submittedName>
</protein>
<evidence type="ECO:0000256" key="2">
    <source>
        <dbReference type="ARBA" id="ARBA00023125"/>
    </source>
</evidence>
<dbReference type="Pfam" id="PF12833">
    <property type="entry name" value="HTH_18"/>
    <property type="match status" value="1"/>
</dbReference>
<dbReference type="GO" id="GO:0003700">
    <property type="term" value="F:DNA-binding transcription factor activity"/>
    <property type="evidence" value="ECO:0007669"/>
    <property type="project" value="InterPro"/>
</dbReference>
<evidence type="ECO:0000256" key="4">
    <source>
        <dbReference type="SAM" id="MobiDB-lite"/>
    </source>
</evidence>
<dbReference type="PANTHER" id="PTHR47893:SF1">
    <property type="entry name" value="REGULATORY PROTEIN PCHR"/>
    <property type="match status" value="1"/>
</dbReference>
<proteinExistence type="predicted"/>
<dbReference type="RefSeq" id="WP_003959230.1">
    <property type="nucleotide sequence ID" value="NZ_CM000913.1"/>
</dbReference>
<dbReference type="STRING" id="1901.BB341_27420"/>
<dbReference type="eggNOG" id="COG2207">
    <property type="taxonomic scope" value="Bacteria"/>
</dbReference>
<sequence>MDRRPGNTLAAGAPGAPRPGGAVAVLVPPELLHEVMCVLAVSSRAGPRGPGGRAELVERISAFIDRRLGDPALGPGGIAAHHHMSVRSLHLLFRGQPETVSAMIRRRRLERCRADLADPRQRSRTITEIAARWGFRHPAQFSRAFRAAYGTAPRELRPGRTAGRPPARSPAVPPTPSPEPSRDSPPVVPGRTGAQMPADAISMMDR</sequence>
<dbReference type="PANTHER" id="PTHR47893">
    <property type="entry name" value="REGULATORY PROTEIN PCHR"/>
    <property type="match status" value="1"/>
</dbReference>
<dbReference type="GeneID" id="93733215"/>
<evidence type="ECO:0000313" key="7">
    <source>
        <dbReference type="Proteomes" id="UP000002357"/>
    </source>
</evidence>
<evidence type="ECO:0000256" key="3">
    <source>
        <dbReference type="ARBA" id="ARBA00023163"/>
    </source>
</evidence>
<dbReference type="SUPFAM" id="SSF46689">
    <property type="entry name" value="Homeodomain-like"/>
    <property type="match status" value="1"/>
</dbReference>
<feature type="domain" description="HTH araC/xylS-type" evidence="5">
    <location>
        <begin position="58"/>
        <end position="159"/>
    </location>
</feature>
<evidence type="ECO:0000256" key="1">
    <source>
        <dbReference type="ARBA" id="ARBA00023015"/>
    </source>
</evidence>
<name>E2Q5Y0_STRCL</name>
<dbReference type="SMART" id="SM00342">
    <property type="entry name" value="HTH_ARAC"/>
    <property type="match status" value="1"/>
</dbReference>
<feature type="compositionally biased region" description="Pro residues" evidence="4">
    <location>
        <begin position="167"/>
        <end position="179"/>
    </location>
</feature>
<dbReference type="InterPro" id="IPR053142">
    <property type="entry name" value="PchR_regulatory_protein"/>
</dbReference>
<accession>E2Q5Y0</accession>
<dbReference type="PROSITE" id="PS01124">
    <property type="entry name" value="HTH_ARAC_FAMILY_2"/>
    <property type="match status" value="1"/>
</dbReference>
<evidence type="ECO:0000313" key="6">
    <source>
        <dbReference type="EMBL" id="EFG05140.1"/>
    </source>
</evidence>
<dbReference type="InterPro" id="IPR018060">
    <property type="entry name" value="HTH_AraC"/>
</dbReference>
<keyword evidence="3" id="KW-0804">Transcription</keyword>
<dbReference type="Proteomes" id="UP000002357">
    <property type="component" value="Chromosome"/>
</dbReference>
<evidence type="ECO:0000259" key="5">
    <source>
        <dbReference type="PROSITE" id="PS01124"/>
    </source>
</evidence>
<keyword evidence="7" id="KW-1185">Reference proteome</keyword>
<dbReference type="InterPro" id="IPR009057">
    <property type="entry name" value="Homeodomain-like_sf"/>
</dbReference>
<dbReference type="OrthoDB" id="9799345at2"/>
<dbReference type="Gene3D" id="1.10.10.60">
    <property type="entry name" value="Homeodomain-like"/>
    <property type="match status" value="1"/>
</dbReference>
<feature type="region of interest" description="Disordered" evidence="4">
    <location>
        <begin position="150"/>
        <end position="206"/>
    </location>
</feature>
<keyword evidence="1" id="KW-0805">Transcription regulation</keyword>
<dbReference type="GO" id="GO:0043565">
    <property type="term" value="F:sequence-specific DNA binding"/>
    <property type="evidence" value="ECO:0007669"/>
    <property type="project" value="InterPro"/>
</dbReference>